<evidence type="ECO:0000259" key="1">
    <source>
        <dbReference type="Pfam" id="PF01575"/>
    </source>
</evidence>
<dbReference type="EMBL" id="WWCM01000009">
    <property type="protein sequence ID" value="MYM40432.1"/>
    <property type="molecule type" value="Genomic_DNA"/>
</dbReference>
<name>A0ABW9VNX8_9BURK</name>
<dbReference type="SUPFAM" id="SSF54637">
    <property type="entry name" value="Thioesterase/thiol ester dehydrase-isomerase"/>
    <property type="match status" value="1"/>
</dbReference>
<dbReference type="CDD" id="cd03450">
    <property type="entry name" value="NodN"/>
    <property type="match status" value="1"/>
</dbReference>
<dbReference type="InterPro" id="IPR002539">
    <property type="entry name" value="MaoC-like_dom"/>
</dbReference>
<keyword evidence="3" id="KW-1185">Reference proteome</keyword>
<dbReference type="PANTHER" id="PTHR42993">
    <property type="entry name" value="MAOC-LIKE DEHYDRATASE DOMAIN-CONTAINING PROTEIN"/>
    <property type="match status" value="1"/>
</dbReference>
<dbReference type="InterPro" id="IPR039375">
    <property type="entry name" value="NodN-like"/>
</dbReference>
<comment type="caution">
    <text evidence="2">The sequence shown here is derived from an EMBL/GenBank/DDBJ whole genome shotgun (WGS) entry which is preliminary data.</text>
</comment>
<protein>
    <submittedName>
        <fullName evidence="2">MaoC family dehydratase</fullName>
    </submittedName>
</protein>
<gene>
    <name evidence="2" type="ORF">GTP27_13970</name>
</gene>
<dbReference type="RefSeq" id="WP_161039787.1">
    <property type="nucleotide sequence ID" value="NZ_WWCM01000009.1"/>
</dbReference>
<dbReference type="Gene3D" id="3.10.129.10">
    <property type="entry name" value="Hotdog Thioesterase"/>
    <property type="match status" value="1"/>
</dbReference>
<dbReference type="Pfam" id="PF01575">
    <property type="entry name" value="MaoC_dehydratas"/>
    <property type="match status" value="1"/>
</dbReference>
<feature type="domain" description="MaoC-like" evidence="1">
    <location>
        <begin position="11"/>
        <end position="115"/>
    </location>
</feature>
<dbReference type="Proteomes" id="UP000478090">
    <property type="component" value="Unassembled WGS sequence"/>
</dbReference>
<reference evidence="2 3" key="1">
    <citation type="submission" date="2019-12" db="EMBL/GenBank/DDBJ databases">
        <title>Novel species isolated from a subtropical stream in China.</title>
        <authorList>
            <person name="Lu H."/>
        </authorList>
    </citation>
    <scope>NUCLEOTIDE SEQUENCE [LARGE SCALE GENOMIC DNA]</scope>
    <source>
        <strain evidence="2 3">CY13W</strain>
    </source>
</reference>
<dbReference type="InterPro" id="IPR029069">
    <property type="entry name" value="HotDog_dom_sf"/>
</dbReference>
<dbReference type="PANTHER" id="PTHR42993:SF1">
    <property type="entry name" value="MAOC-LIKE DEHYDRATASE DOMAIN-CONTAINING PROTEIN"/>
    <property type="match status" value="1"/>
</dbReference>
<proteinExistence type="predicted"/>
<sequence>MIAPDHVARVQARIGERLWLSDWVCIEQSRIDGFAAATGDHYWLHTDPQRARRESPLGSTIAHGFLTMSMLAPSCLHALLDVLGADEVLNYGVENLRFLAPVLCGARVRSSIVLRSAVAKAGDRVLVGLDCSVEIEGQERPALVGQSLMLIHFSNQTGVTHAAQAA</sequence>
<accession>A0ABW9VNX8</accession>
<evidence type="ECO:0000313" key="3">
    <source>
        <dbReference type="Proteomes" id="UP000478090"/>
    </source>
</evidence>
<organism evidence="2 3">
    <name type="scientific">Duganella qianjiadongensis</name>
    <dbReference type="NCBI Taxonomy" id="2692176"/>
    <lineage>
        <taxon>Bacteria</taxon>
        <taxon>Pseudomonadati</taxon>
        <taxon>Pseudomonadota</taxon>
        <taxon>Betaproteobacteria</taxon>
        <taxon>Burkholderiales</taxon>
        <taxon>Oxalobacteraceae</taxon>
        <taxon>Telluria group</taxon>
        <taxon>Duganella</taxon>
    </lineage>
</organism>
<evidence type="ECO:0000313" key="2">
    <source>
        <dbReference type="EMBL" id="MYM40432.1"/>
    </source>
</evidence>